<dbReference type="PROSITE" id="PS51000">
    <property type="entry name" value="HTH_DEOR_2"/>
    <property type="match status" value="1"/>
</dbReference>
<evidence type="ECO:0000256" key="4">
    <source>
        <dbReference type="ARBA" id="ARBA00023163"/>
    </source>
</evidence>
<proteinExistence type="predicted"/>
<evidence type="ECO:0000259" key="5">
    <source>
        <dbReference type="PROSITE" id="PS51000"/>
    </source>
</evidence>
<evidence type="ECO:0000313" key="7">
    <source>
        <dbReference type="Proteomes" id="UP000484076"/>
    </source>
</evidence>
<dbReference type="AlphaFoldDB" id="A0A8X8KQS6"/>
<dbReference type="PROSITE" id="PS00894">
    <property type="entry name" value="HTH_DEOR_1"/>
    <property type="match status" value="1"/>
</dbReference>
<dbReference type="Gene3D" id="1.10.10.10">
    <property type="entry name" value="Winged helix-like DNA-binding domain superfamily/Winged helix DNA-binding domain"/>
    <property type="match status" value="1"/>
</dbReference>
<dbReference type="SMART" id="SM01134">
    <property type="entry name" value="DeoRC"/>
    <property type="match status" value="1"/>
</dbReference>
<evidence type="ECO:0000313" key="6">
    <source>
        <dbReference type="EMBL" id="NUB44407.1"/>
    </source>
</evidence>
<dbReference type="Proteomes" id="UP000484076">
    <property type="component" value="Unassembled WGS sequence"/>
</dbReference>
<dbReference type="PRINTS" id="PR00037">
    <property type="entry name" value="HTHLACR"/>
</dbReference>
<protein>
    <submittedName>
        <fullName evidence="6">DeoR/GlpR transcriptional regulator</fullName>
    </submittedName>
</protein>
<keyword evidence="2" id="KW-0805">Transcription regulation</keyword>
<evidence type="ECO:0000256" key="1">
    <source>
        <dbReference type="ARBA" id="ARBA00022491"/>
    </source>
</evidence>
<dbReference type="SUPFAM" id="SSF46785">
    <property type="entry name" value="Winged helix' DNA-binding domain"/>
    <property type="match status" value="1"/>
</dbReference>
<dbReference type="InterPro" id="IPR036390">
    <property type="entry name" value="WH_DNA-bd_sf"/>
</dbReference>
<name>A0A8X8KQS6_9RHOB</name>
<dbReference type="InterPro" id="IPR018356">
    <property type="entry name" value="Tscrpt_reg_HTH_DeoR_CS"/>
</dbReference>
<keyword evidence="1" id="KW-0678">Repressor</keyword>
<dbReference type="SUPFAM" id="SSF100950">
    <property type="entry name" value="NagB/RpiA/CoA transferase-like"/>
    <property type="match status" value="1"/>
</dbReference>
<dbReference type="InterPro" id="IPR036388">
    <property type="entry name" value="WH-like_DNA-bd_sf"/>
</dbReference>
<reference evidence="6" key="1">
    <citation type="submission" date="2020-05" db="EMBL/GenBank/DDBJ databases">
        <title>Fertoebacter nigrum gen. nov., sp. nov., a new member of the family Rhodobacteraceae.</title>
        <authorList>
            <person name="Szuroczki S."/>
            <person name="Abbaszade G."/>
            <person name="Buni D."/>
            <person name="Schumann P."/>
            <person name="Toth E."/>
        </authorList>
    </citation>
    <scope>NUCLEOTIDE SEQUENCE</scope>
    <source>
        <strain evidence="6">RG-N-1a</strain>
    </source>
</reference>
<sequence length="244" mass="25766">MLTAQRKALLLDRLHAEGRLVARGLAEELGTSEDTIRRDLRELAAEGLLTRVHGGALPASPTHRPMRERSNMEVSAKQRLGVAGAALIRPGQTVILDGGTTHLALVQALPATLAATIITHSPTIAAALEPFARLEVIVIGGRLMRHSMVALGAATQAGFAAIRADMCILGVTGLHPEAGLTTGDHEEALIKRRMVQSAGETIVLATPDKIGAASAFQIAGLEEARIITTGEPPDWLPRAQHLRA</sequence>
<dbReference type="InterPro" id="IPR001034">
    <property type="entry name" value="DeoR_HTH"/>
</dbReference>
<evidence type="ECO:0000256" key="2">
    <source>
        <dbReference type="ARBA" id="ARBA00023015"/>
    </source>
</evidence>
<dbReference type="InterPro" id="IPR037171">
    <property type="entry name" value="NagB/RpiA_transferase-like"/>
</dbReference>
<keyword evidence="3" id="KW-0238">DNA-binding</keyword>
<dbReference type="SMART" id="SM00420">
    <property type="entry name" value="HTH_DEOR"/>
    <property type="match status" value="1"/>
</dbReference>
<accession>A0A8X8KQS6</accession>
<dbReference type="GO" id="GO:0003700">
    <property type="term" value="F:DNA-binding transcription factor activity"/>
    <property type="evidence" value="ECO:0007669"/>
    <property type="project" value="InterPro"/>
</dbReference>
<dbReference type="InterPro" id="IPR014036">
    <property type="entry name" value="DeoR-like_C"/>
</dbReference>
<dbReference type="EMBL" id="WHUT02000004">
    <property type="protein sequence ID" value="NUB44407.1"/>
    <property type="molecule type" value="Genomic_DNA"/>
</dbReference>
<dbReference type="Pfam" id="PF00455">
    <property type="entry name" value="DeoRC"/>
    <property type="match status" value="1"/>
</dbReference>
<dbReference type="PANTHER" id="PTHR30363:SF4">
    <property type="entry name" value="GLYCEROL-3-PHOSPHATE REGULON REPRESSOR"/>
    <property type="match status" value="1"/>
</dbReference>
<gene>
    <name evidence="6" type="ORF">GEU84_008440</name>
</gene>
<dbReference type="RefSeq" id="WP_174539526.1">
    <property type="nucleotide sequence ID" value="NZ_WHUT02000004.1"/>
</dbReference>
<feature type="domain" description="HTH deoR-type" evidence="5">
    <location>
        <begin position="3"/>
        <end position="58"/>
    </location>
</feature>
<dbReference type="InterPro" id="IPR050313">
    <property type="entry name" value="Carb_Metab_HTH_regulators"/>
</dbReference>
<keyword evidence="7" id="KW-1185">Reference proteome</keyword>
<dbReference type="Gene3D" id="3.40.50.1360">
    <property type="match status" value="1"/>
</dbReference>
<organism evidence="6 7">
    <name type="scientific">Fertoeibacter niger</name>
    <dbReference type="NCBI Taxonomy" id="2656921"/>
    <lineage>
        <taxon>Bacteria</taxon>
        <taxon>Pseudomonadati</taxon>
        <taxon>Pseudomonadota</taxon>
        <taxon>Alphaproteobacteria</taxon>
        <taxon>Rhodobacterales</taxon>
        <taxon>Paracoccaceae</taxon>
        <taxon>Fertoeibacter</taxon>
    </lineage>
</organism>
<comment type="caution">
    <text evidence="6">The sequence shown here is derived from an EMBL/GenBank/DDBJ whole genome shotgun (WGS) entry which is preliminary data.</text>
</comment>
<dbReference type="Pfam" id="PF08220">
    <property type="entry name" value="HTH_DeoR"/>
    <property type="match status" value="1"/>
</dbReference>
<evidence type="ECO:0000256" key="3">
    <source>
        <dbReference type="ARBA" id="ARBA00023125"/>
    </source>
</evidence>
<keyword evidence="4" id="KW-0804">Transcription</keyword>
<dbReference type="PANTHER" id="PTHR30363">
    <property type="entry name" value="HTH-TYPE TRANSCRIPTIONAL REGULATOR SRLR-RELATED"/>
    <property type="match status" value="1"/>
</dbReference>
<dbReference type="GO" id="GO:0003677">
    <property type="term" value="F:DNA binding"/>
    <property type="evidence" value="ECO:0007669"/>
    <property type="project" value="UniProtKB-KW"/>
</dbReference>